<comment type="caution">
    <text evidence="9">The sequence shown here is derived from an EMBL/GenBank/DDBJ whole genome shotgun (WGS) entry which is preliminary data.</text>
</comment>
<dbReference type="Gene3D" id="3.30.870.10">
    <property type="entry name" value="Endonuclease Chain A"/>
    <property type="match status" value="2"/>
</dbReference>
<dbReference type="AlphaFoldDB" id="A0A2S5TJT4"/>
<keyword evidence="5 7" id="KW-0472">Membrane</keyword>
<keyword evidence="2" id="KW-1003">Cell membrane</keyword>
<dbReference type="InterPro" id="IPR001736">
    <property type="entry name" value="PLipase_D/transphosphatidylase"/>
</dbReference>
<dbReference type="Pfam" id="PF13396">
    <property type="entry name" value="PLDc_N"/>
    <property type="match status" value="1"/>
</dbReference>
<dbReference type="SUPFAM" id="SSF56024">
    <property type="entry name" value="Phospholipase D/nuclease"/>
    <property type="match status" value="2"/>
</dbReference>
<evidence type="ECO:0000256" key="4">
    <source>
        <dbReference type="ARBA" id="ARBA00022989"/>
    </source>
</evidence>
<evidence type="ECO:0000256" key="1">
    <source>
        <dbReference type="ARBA" id="ARBA00004651"/>
    </source>
</evidence>
<dbReference type="CDD" id="cd09163">
    <property type="entry name" value="PLDc_CLS_unchar2_2"/>
    <property type="match status" value="1"/>
</dbReference>
<feature type="transmembrane region" description="Helical" evidence="7">
    <location>
        <begin position="33"/>
        <end position="56"/>
    </location>
</feature>
<dbReference type="SMART" id="SM00155">
    <property type="entry name" value="PLDc"/>
    <property type="match status" value="2"/>
</dbReference>
<comment type="subcellular location">
    <subcellularLocation>
        <location evidence="1">Cell membrane</location>
        <topology evidence="1">Multi-pass membrane protein</topology>
    </subcellularLocation>
</comment>
<evidence type="ECO:0000259" key="8">
    <source>
        <dbReference type="PROSITE" id="PS50035"/>
    </source>
</evidence>
<keyword evidence="4 7" id="KW-1133">Transmembrane helix</keyword>
<evidence type="ECO:0000313" key="9">
    <source>
        <dbReference type="EMBL" id="PPE75256.1"/>
    </source>
</evidence>
<dbReference type="PANTHER" id="PTHR21248:SF22">
    <property type="entry name" value="PHOSPHOLIPASE D"/>
    <property type="match status" value="1"/>
</dbReference>
<dbReference type="Proteomes" id="UP000238220">
    <property type="component" value="Unassembled WGS sequence"/>
</dbReference>
<gene>
    <name evidence="9" type="ORF">C3942_06185</name>
</gene>
<protein>
    <submittedName>
        <fullName evidence="9">Cardiolipin synthase</fullName>
    </submittedName>
</protein>
<feature type="compositionally biased region" description="Basic and acidic residues" evidence="6">
    <location>
        <begin position="78"/>
        <end position="96"/>
    </location>
</feature>
<dbReference type="OrthoDB" id="9762009at2"/>
<dbReference type="CDD" id="cd09157">
    <property type="entry name" value="PLDc_CLS_unchar2_1"/>
    <property type="match status" value="1"/>
</dbReference>
<organism evidence="9 10">
    <name type="scientific">Solimonas fluminis</name>
    <dbReference type="NCBI Taxonomy" id="2086571"/>
    <lineage>
        <taxon>Bacteria</taxon>
        <taxon>Pseudomonadati</taxon>
        <taxon>Pseudomonadota</taxon>
        <taxon>Gammaproteobacteria</taxon>
        <taxon>Nevskiales</taxon>
        <taxon>Nevskiaceae</taxon>
        <taxon>Solimonas</taxon>
    </lineage>
</organism>
<dbReference type="EMBL" id="PSNW01000002">
    <property type="protein sequence ID" value="PPE75256.1"/>
    <property type="molecule type" value="Genomic_DNA"/>
</dbReference>
<evidence type="ECO:0000313" key="10">
    <source>
        <dbReference type="Proteomes" id="UP000238220"/>
    </source>
</evidence>
<evidence type="ECO:0000256" key="6">
    <source>
        <dbReference type="SAM" id="MobiDB-lite"/>
    </source>
</evidence>
<dbReference type="PANTHER" id="PTHR21248">
    <property type="entry name" value="CARDIOLIPIN SYNTHASE"/>
    <property type="match status" value="1"/>
</dbReference>
<name>A0A2S5TJT4_9GAMM</name>
<evidence type="ECO:0000256" key="5">
    <source>
        <dbReference type="ARBA" id="ARBA00023136"/>
    </source>
</evidence>
<dbReference type="InterPro" id="IPR025202">
    <property type="entry name" value="PLD-like_dom"/>
</dbReference>
<feature type="region of interest" description="Disordered" evidence="6">
    <location>
        <begin position="71"/>
        <end position="96"/>
    </location>
</feature>
<feature type="domain" description="PLD phosphodiesterase" evidence="8">
    <location>
        <begin position="220"/>
        <end position="247"/>
    </location>
</feature>
<keyword evidence="10" id="KW-1185">Reference proteome</keyword>
<evidence type="ECO:0000256" key="3">
    <source>
        <dbReference type="ARBA" id="ARBA00022692"/>
    </source>
</evidence>
<keyword evidence="3 7" id="KW-0812">Transmembrane</keyword>
<evidence type="ECO:0000256" key="2">
    <source>
        <dbReference type="ARBA" id="ARBA00022475"/>
    </source>
</evidence>
<dbReference type="GO" id="GO:0008808">
    <property type="term" value="F:cardiolipin synthase activity"/>
    <property type="evidence" value="ECO:0007669"/>
    <property type="project" value="TreeGrafter"/>
</dbReference>
<dbReference type="RefSeq" id="WP_104229482.1">
    <property type="nucleotide sequence ID" value="NZ_PSNW01000002.1"/>
</dbReference>
<reference evidence="9 10" key="1">
    <citation type="submission" date="2018-02" db="EMBL/GenBank/DDBJ databases">
        <title>Genome sequencing of Solimonas sp. HR-BB.</title>
        <authorList>
            <person name="Lee Y."/>
            <person name="Jeon C.O."/>
        </authorList>
    </citation>
    <scope>NUCLEOTIDE SEQUENCE [LARGE SCALE GENOMIC DNA]</scope>
    <source>
        <strain evidence="9 10">HR-BB</strain>
    </source>
</reference>
<sequence>MIHWHLLGTAVALLLSLFACGHALLLKRDPRAAWGWIIVCLMLPYGGALLYFLFGINRVETRAHRLRPPRHTLGRGVGLDHERDARHRRSPGHERPAVPSAFEQLARTADVITRRPLLDGNLVEPLHDGEQAYPRMLEAIAAARQSVLLASYIFDVDKTGEQFIAALADAQKRGLQVCVLVDGFAELSLRRGCASRRLRQLGVNTLRFHPPTLLPPSLHLNLRNHRKLLIVDGDLAFTGGMNISLRHMAHDPENSRPEHDLHFELRGPVVQQLAEVFGQDWRYAGGGDCPCPALPPPEVEGGAICRVITDGPNEDLGQLTLVLLSALASARRRVRIITPYFLPPRELVAAMEAAVLRGVHIQILLPEKSDQGKMHRAMRHQLPHLILRGMRIYYQPPPFAHSKLLIVDDEYVLLGSANLDPRSLRLNFELVVEAYDRQFAGRMSTHFKELRTRSRLLHAKALQRRPLPSRLYDAFWWLFSPYL</sequence>
<dbReference type="GO" id="GO:0032049">
    <property type="term" value="P:cardiolipin biosynthetic process"/>
    <property type="evidence" value="ECO:0007669"/>
    <property type="project" value="UniProtKB-ARBA"/>
</dbReference>
<dbReference type="PROSITE" id="PS50035">
    <property type="entry name" value="PLD"/>
    <property type="match status" value="2"/>
</dbReference>
<feature type="domain" description="PLD phosphodiesterase" evidence="8">
    <location>
        <begin position="401"/>
        <end position="423"/>
    </location>
</feature>
<dbReference type="Pfam" id="PF13091">
    <property type="entry name" value="PLDc_2"/>
    <property type="match status" value="2"/>
</dbReference>
<dbReference type="InterPro" id="IPR027379">
    <property type="entry name" value="CLS_N"/>
</dbReference>
<proteinExistence type="predicted"/>
<evidence type="ECO:0000256" key="7">
    <source>
        <dbReference type="SAM" id="Phobius"/>
    </source>
</evidence>
<dbReference type="GO" id="GO:0005886">
    <property type="term" value="C:plasma membrane"/>
    <property type="evidence" value="ECO:0007669"/>
    <property type="project" value="UniProtKB-SubCell"/>
</dbReference>
<accession>A0A2S5TJT4</accession>